<evidence type="ECO:0000256" key="1">
    <source>
        <dbReference type="SAM" id="Phobius"/>
    </source>
</evidence>
<keyword evidence="1" id="KW-1133">Transmembrane helix</keyword>
<name>A0A0E9Y0F6_ANGAN</name>
<dbReference type="AlphaFoldDB" id="A0A0E9Y0F6"/>
<evidence type="ECO:0000313" key="2">
    <source>
        <dbReference type="EMBL" id="JAI07591.1"/>
    </source>
</evidence>
<keyword evidence="1" id="KW-0812">Transmembrane</keyword>
<keyword evidence="1" id="KW-0472">Membrane</keyword>
<reference evidence="2" key="1">
    <citation type="submission" date="2014-11" db="EMBL/GenBank/DDBJ databases">
        <authorList>
            <person name="Amaro Gonzalez C."/>
        </authorList>
    </citation>
    <scope>NUCLEOTIDE SEQUENCE</scope>
</reference>
<reference evidence="2" key="2">
    <citation type="journal article" date="2015" name="Fish Shellfish Immunol.">
        <title>Early steps in the European eel (Anguilla anguilla)-Vibrio vulnificus interaction in the gills: Role of the RtxA13 toxin.</title>
        <authorList>
            <person name="Callol A."/>
            <person name="Pajuelo D."/>
            <person name="Ebbesson L."/>
            <person name="Teles M."/>
            <person name="MacKenzie S."/>
            <person name="Amaro C."/>
        </authorList>
    </citation>
    <scope>NUCLEOTIDE SEQUENCE</scope>
</reference>
<accession>A0A0E9Y0F6</accession>
<feature type="transmembrane region" description="Helical" evidence="1">
    <location>
        <begin position="20"/>
        <end position="42"/>
    </location>
</feature>
<proteinExistence type="predicted"/>
<protein>
    <submittedName>
        <fullName evidence="2">Uncharacterized protein</fullName>
    </submittedName>
</protein>
<dbReference type="EMBL" id="GBXM01000987">
    <property type="protein sequence ID" value="JAI07591.1"/>
    <property type="molecule type" value="Transcribed_RNA"/>
</dbReference>
<sequence>MSFSCKVSLLNTGSGGPTQCVLFVCSLLISSPLAALVAALLIDYSINNGLQIT</sequence>
<organism evidence="2">
    <name type="scientific">Anguilla anguilla</name>
    <name type="common">European freshwater eel</name>
    <name type="synonym">Muraena anguilla</name>
    <dbReference type="NCBI Taxonomy" id="7936"/>
    <lineage>
        <taxon>Eukaryota</taxon>
        <taxon>Metazoa</taxon>
        <taxon>Chordata</taxon>
        <taxon>Craniata</taxon>
        <taxon>Vertebrata</taxon>
        <taxon>Euteleostomi</taxon>
        <taxon>Actinopterygii</taxon>
        <taxon>Neopterygii</taxon>
        <taxon>Teleostei</taxon>
        <taxon>Anguilliformes</taxon>
        <taxon>Anguillidae</taxon>
        <taxon>Anguilla</taxon>
    </lineage>
</organism>